<dbReference type="Proteomes" id="UP001153636">
    <property type="component" value="Chromosome 2"/>
</dbReference>
<accession>A0A9P0GEI0</accession>
<keyword evidence="2" id="KW-1185">Reference proteome</keyword>
<dbReference type="EMBL" id="OV651814">
    <property type="protein sequence ID" value="CAH1106477.1"/>
    <property type="molecule type" value="Genomic_DNA"/>
</dbReference>
<gene>
    <name evidence="1" type="ORF">PSYICH_LOCUS6974</name>
</gene>
<evidence type="ECO:0000313" key="2">
    <source>
        <dbReference type="Proteomes" id="UP001153636"/>
    </source>
</evidence>
<name>A0A9P0GEI0_9CUCU</name>
<dbReference type="AlphaFoldDB" id="A0A9P0GEI0"/>
<evidence type="ECO:0000313" key="1">
    <source>
        <dbReference type="EMBL" id="CAH1106477.1"/>
    </source>
</evidence>
<organism evidence="1 2">
    <name type="scientific">Psylliodes chrysocephalus</name>
    <dbReference type="NCBI Taxonomy" id="3402493"/>
    <lineage>
        <taxon>Eukaryota</taxon>
        <taxon>Metazoa</taxon>
        <taxon>Ecdysozoa</taxon>
        <taxon>Arthropoda</taxon>
        <taxon>Hexapoda</taxon>
        <taxon>Insecta</taxon>
        <taxon>Pterygota</taxon>
        <taxon>Neoptera</taxon>
        <taxon>Endopterygota</taxon>
        <taxon>Coleoptera</taxon>
        <taxon>Polyphaga</taxon>
        <taxon>Cucujiformia</taxon>
        <taxon>Chrysomeloidea</taxon>
        <taxon>Chrysomelidae</taxon>
        <taxon>Galerucinae</taxon>
        <taxon>Alticini</taxon>
        <taxon>Psylliodes</taxon>
    </lineage>
</organism>
<proteinExistence type="predicted"/>
<sequence length="118" mass="13763">MKSFSLKCLEERTTCPSEVSSELEFILDSEMPQNISFAFTFKPNDEIDESEEDYEFNRNEEPIFGYYCTCWSGARTVGTYAHVASVLWFLGYARHEPNIRYPSTSIVNIIRDARNRPR</sequence>
<protein>
    <submittedName>
        <fullName evidence="1">Uncharacterized protein</fullName>
    </submittedName>
</protein>
<reference evidence="1" key="1">
    <citation type="submission" date="2022-01" db="EMBL/GenBank/DDBJ databases">
        <authorList>
            <person name="King R."/>
        </authorList>
    </citation>
    <scope>NUCLEOTIDE SEQUENCE</scope>
</reference>
<dbReference type="OrthoDB" id="6763548at2759"/>